<evidence type="ECO:0000313" key="4">
    <source>
        <dbReference type="Proteomes" id="UP000655044"/>
    </source>
</evidence>
<feature type="region of interest" description="Disordered" evidence="1">
    <location>
        <begin position="39"/>
        <end position="137"/>
    </location>
</feature>
<feature type="compositionally biased region" description="Low complexity" evidence="1">
    <location>
        <begin position="80"/>
        <end position="104"/>
    </location>
</feature>
<comment type="caution">
    <text evidence="3">The sequence shown here is derived from an EMBL/GenBank/DDBJ whole genome shotgun (WGS) entry which is preliminary data.</text>
</comment>
<feature type="compositionally biased region" description="Pro residues" evidence="1">
    <location>
        <begin position="54"/>
        <end position="79"/>
    </location>
</feature>
<proteinExistence type="predicted"/>
<organism evidence="3 4">
    <name type="scientific">Planobispora rosea</name>
    <dbReference type="NCBI Taxonomy" id="35762"/>
    <lineage>
        <taxon>Bacteria</taxon>
        <taxon>Bacillati</taxon>
        <taxon>Actinomycetota</taxon>
        <taxon>Actinomycetes</taxon>
        <taxon>Streptosporangiales</taxon>
        <taxon>Streptosporangiaceae</taxon>
        <taxon>Planobispora</taxon>
    </lineage>
</organism>
<sequence>MTAACTLACTLIMLVVRESLAQRPQPPTRASVHSAATYVVTEDAPSEDPVLFASPPPLPSPPPSVLPPPVSPAVPPLSAAPPRRPRAPTTDTPAPRPTAAHPTPKTILDGNPAPPRGQRPTRPADPPSPDPRSTILPTAAPRSVLSSVPSADPPPAAQLNVAASRLTLNPARPATLTLTATGGELRWQTATDAAPHLRLSPPSGTLQPGQQTSITVQHDGPAPPRTTGSCVPRRLGTLTLTWSAAASSTGSGSARVELSLNPCDL</sequence>
<name>A0A8J3S5A0_PLARO</name>
<evidence type="ECO:0000313" key="3">
    <source>
        <dbReference type="EMBL" id="GIH86380.1"/>
    </source>
</evidence>
<dbReference type="Proteomes" id="UP000655044">
    <property type="component" value="Unassembled WGS sequence"/>
</dbReference>
<dbReference type="AlphaFoldDB" id="A0A8J3S5A0"/>
<dbReference type="EMBL" id="BOOI01000046">
    <property type="protein sequence ID" value="GIH86380.1"/>
    <property type="molecule type" value="Genomic_DNA"/>
</dbReference>
<evidence type="ECO:0000256" key="2">
    <source>
        <dbReference type="SAM" id="SignalP"/>
    </source>
</evidence>
<protein>
    <submittedName>
        <fullName evidence="3">Uncharacterized protein</fullName>
    </submittedName>
</protein>
<gene>
    <name evidence="3" type="ORF">Pro02_47880</name>
</gene>
<evidence type="ECO:0000256" key="1">
    <source>
        <dbReference type="SAM" id="MobiDB-lite"/>
    </source>
</evidence>
<feature type="signal peptide" evidence="2">
    <location>
        <begin position="1"/>
        <end position="21"/>
    </location>
</feature>
<feature type="compositionally biased region" description="Pro residues" evidence="1">
    <location>
        <begin position="112"/>
        <end position="130"/>
    </location>
</feature>
<feature type="chain" id="PRO_5035308968" evidence="2">
    <location>
        <begin position="22"/>
        <end position="265"/>
    </location>
</feature>
<keyword evidence="4" id="KW-1185">Reference proteome</keyword>
<keyword evidence="2" id="KW-0732">Signal</keyword>
<feature type="region of interest" description="Disordered" evidence="1">
    <location>
        <begin position="246"/>
        <end position="265"/>
    </location>
</feature>
<reference evidence="3" key="1">
    <citation type="submission" date="2021-01" db="EMBL/GenBank/DDBJ databases">
        <title>Whole genome shotgun sequence of Planobispora rosea NBRC 15558.</title>
        <authorList>
            <person name="Komaki H."/>
            <person name="Tamura T."/>
        </authorList>
    </citation>
    <scope>NUCLEOTIDE SEQUENCE</scope>
    <source>
        <strain evidence="3">NBRC 15558</strain>
    </source>
</reference>
<accession>A0A8J3S5A0</accession>